<keyword evidence="3" id="KW-1185">Reference proteome</keyword>
<evidence type="ECO:0000313" key="2">
    <source>
        <dbReference type="EMBL" id="OZC06491.1"/>
    </source>
</evidence>
<gene>
    <name evidence="2" type="ORF">X798_06528</name>
</gene>
<reference evidence="2 3" key="1">
    <citation type="submission" date="2015-12" db="EMBL/GenBank/DDBJ databases">
        <title>Draft genome of the nematode, Onchocerca flexuosa.</title>
        <authorList>
            <person name="Mitreva M."/>
        </authorList>
    </citation>
    <scope>NUCLEOTIDE SEQUENCE [LARGE SCALE GENOMIC DNA]</scope>
    <source>
        <strain evidence="2">Red Deer</strain>
    </source>
</reference>
<dbReference type="OrthoDB" id="1564555at2759"/>
<accession>A0A238BM50</accession>
<feature type="compositionally biased region" description="Acidic residues" evidence="1">
    <location>
        <begin position="23"/>
        <end position="39"/>
    </location>
</feature>
<sequence length="97" mass="10645">MNGGDLDFQNYMSKLDAGGADMPDLEDVDDKEGLDEEAETGAAAKEEKKDKVEAGDKKEEVVELNEFMYASSPSFSAQNEVSLLTLVDDVTSYHFLD</sequence>
<feature type="compositionally biased region" description="Basic and acidic residues" evidence="1">
    <location>
        <begin position="44"/>
        <end position="57"/>
    </location>
</feature>
<name>A0A238BM50_9BILA</name>
<dbReference type="EMBL" id="KZ270099">
    <property type="protein sequence ID" value="OZC06491.1"/>
    <property type="molecule type" value="Genomic_DNA"/>
</dbReference>
<dbReference type="AlphaFoldDB" id="A0A238BM50"/>
<feature type="region of interest" description="Disordered" evidence="1">
    <location>
        <begin position="15"/>
        <end position="57"/>
    </location>
</feature>
<evidence type="ECO:0000256" key="1">
    <source>
        <dbReference type="SAM" id="MobiDB-lite"/>
    </source>
</evidence>
<evidence type="ECO:0000313" key="3">
    <source>
        <dbReference type="Proteomes" id="UP000242913"/>
    </source>
</evidence>
<proteinExistence type="predicted"/>
<organism evidence="2 3">
    <name type="scientific">Onchocerca flexuosa</name>
    <dbReference type="NCBI Taxonomy" id="387005"/>
    <lineage>
        <taxon>Eukaryota</taxon>
        <taxon>Metazoa</taxon>
        <taxon>Ecdysozoa</taxon>
        <taxon>Nematoda</taxon>
        <taxon>Chromadorea</taxon>
        <taxon>Rhabditida</taxon>
        <taxon>Spirurina</taxon>
        <taxon>Spiruromorpha</taxon>
        <taxon>Filarioidea</taxon>
        <taxon>Onchocercidae</taxon>
        <taxon>Onchocerca</taxon>
    </lineage>
</organism>
<dbReference type="Proteomes" id="UP000242913">
    <property type="component" value="Unassembled WGS sequence"/>
</dbReference>
<protein>
    <submittedName>
        <fullName evidence="2">Uncharacterized protein</fullName>
    </submittedName>
</protein>